<comment type="similarity">
    <text evidence="3">Belongs to the flagella basal body rod proteins family.</text>
</comment>
<dbReference type="Proteomes" id="UP000253850">
    <property type="component" value="Chromosome"/>
</dbReference>
<keyword evidence="5" id="KW-0964">Secreted</keyword>
<reference evidence="12 14" key="1">
    <citation type="submission" date="2017-10" db="EMBL/GenBank/DDBJ databases">
        <title>Genomics of the genus Arcobacter.</title>
        <authorList>
            <person name="Perez-Cataluna A."/>
            <person name="Figueras M.J."/>
        </authorList>
    </citation>
    <scope>NUCLEOTIDE SEQUENCE [LARGE SCALE GENOMIC DNA]</scope>
    <source>
        <strain evidence="12 14">CECT 7835</strain>
    </source>
</reference>
<evidence type="ECO:0000256" key="4">
    <source>
        <dbReference type="ARBA" id="ARBA00016244"/>
    </source>
</evidence>
<evidence type="ECO:0000256" key="5">
    <source>
        <dbReference type="ARBA" id="ARBA00022525"/>
    </source>
</evidence>
<feature type="domain" description="Flagellar basal body rod protein N-terminal" evidence="8">
    <location>
        <begin position="5"/>
        <end position="35"/>
    </location>
</feature>
<evidence type="ECO:0000256" key="3">
    <source>
        <dbReference type="ARBA" id="ARBA00009677"/>
    </source>
</evidence>
<dbReference type="Pfam" id="PF06429">
    <property type="entry name" value="Flg_bbr_C"/>
    <property type="match status" value="1"/>
</dbReference>
<dbReference type="GO" id="GO:0005198">
    <property type="term" value="F:structural molecule activity"/>
    <property type="evidence" value="ECO:0007669"/>
    <property type="project" value="InterPro"/>
</dbReference>
<keyword evidence="14" id="KW-1185">Reference proteome</keyword>
<dbReference type="InterPro" id="IPR010930">
    <property type="entry name" value="Flg_bb/hook_C_dom"/>
</dbReference>
<dbReference type="SUPFAM" id="SSF64518">
    <property type="entry name" value="Phase 1 flagellin"/>
    <property type="match status" value="1"/>
</dbReference>
<gene>
    <name evidence="11" type="primary">flgK</name>
    <name evidence="11" type="ORF">ABIV_2375</name>
    <name evidence="12" type="ORF">CRV05_06625</name>
</gene>
<comment type="subcellular location">
    <subcellularLocation>
        <location evidence="1">Bacterial flagellum</location>
    </subcellularLocation>
    <subcellularLocation>
        <location evidence="2">Secreted</location>
    </subcellularLocation>
</comment>
<protein>
    <recommendedName>
        <fullName evidence="4">Flagellar hook-associated protein 1</fullName>
    </recommendedName>
</protein>
<dbReference type="KEGG" id="hbv:ABIV_2375"/>
<dbReference type="InterPro" id="IPR002371">
    <property type="entry name" value="FlgK"/>
</dbReference>
<evidence type="ECO:0000313" key="11">
    <source>
        <dbReference type="EMBL" id="AXH13349.1"/>
    </source>
</evidence>
<evidence type="ECO:0000313" key="13">
    <source>
        <dbReference type="Proteomes" id="UP000253850"/>
    </source>
</evidence>
<keyword evidence="6" id="KW-0975">Bacterial flagellum</keyword>
<evidence type="ECO:0000313" key="12">
    <source>
        <dbReference type="EMBL" id="RXK10297.1"/>
    </source>
</evidence>
<name>A0AAX2A9I7_9BACT</name>
<dbReference type="InterPro" id="IPR001444">
    <property type="entry name" value="Flag_bb_rod_N"/>
</dbReference>
<dbReference type="GO" id="GO:0009424">
    <property type="term" value="C:bacterial-type flagellum hook"/>
    <property type="evidence" value="ECO:0007669"/>
    <property type="project" value="InterPro"/>
</dbReference>
<accession>A0AAX2A9I7</accession>
<evidence type="ECO:0000256" key="7">
    <source>
        <dbReference type="SAM" id="Coils"/>
    </source>
</evidence>
<feature type="domain" description="Flagellar basal-body/hook protein C-terminal" evidence="9">
    <location>
        <begin position="678"/>
        <end position="713"/>
    </location>
</feature>
<dbReference type="EMBL" id="PDKM01000003">
    <property type="protein sequence ID" value="RXK10297.1"/>
    <property type="molecule type" value="Genomic_DNA"/>
</dbReference>
<dbReference type="Proteomes" id="UP000289193">
    <property type="component" value="Unassembled WGS sequence"/>
</dbReference>
<sequence length="714" mass="79588">MLKSLNVAQSGLNASKIAIENVSNNIANENTPGYKKRVVQLSELELIDSRFTGRGVRADTAYRITSQYLYDNMMNENTKSNYYGAVSKLVGNIEVMFTETDESGFSSDLDRYFQAIENLRTNPSSEIYRTTYKTQGQVLVDSLQNLYKGIEKEEELTKISLEENVKKVNNLINEIGAVNQQLGQHVEASNDLLDKRDQLERELSQYVDIEVDRSNNEYMLKVGGEVAVRYNTNIREINLVEEFSPQVDRFSTNPATGKPGDLIGENHDIGIGDKISYKFNNEYEVSIQIGSNKYTDGQGNEYEIDFDGDGVADTVDETNYIRALSFAVNSHPKISEQVIAYNGDYSVDKDGNIVDNMGRDEFLLLEARNHGEDGKFQGRIVVEEASNPTVQSSNSVLPTDLVDPAGGDITINVPGVGNKVFPVGPATTYQDLINSINADPDLSAELNGSGNLIIGNKSNPSEGITVTDNLTTSIGFVDTPKNNDSLFRNEYSSKDGEDKVYLAVYDKEINIKSGILKAQTENLTTSSPNNKIIDYKEKLDNFARSLSDLFDKFVKTTADGDYIYGHVASDNYTGDREIKNLNLFSGMDVMSLKFNADAVNDLDQVDLDYMSTMQWKKDIEFDGFAQDGSSINATSLSEFFQEIRVNISSDKENNDFLFETQATVFQAVQFKFEQLTKVDPDEEMINLMKFQAAYTANAKIVTAVDEMIQTLLGM</sequence>
<evidence type="ECO:0000259" key="10">
    <source>
        <dbReference type="Pfam" id="PF22638"/>
    </source>
</evidence>
<dbReference type="EMBL" id="CP031217">
    <property type="protein sequence ID" value="AXH13349.1"/>
    <property type="molecule type" value="Genomic_DNA"/>
</dbReference>
<evidence type="ECO:0000256" key="1">
    <source>
        <dbReference type="ARBA" id="ARBA00004365"/>
    </source>
</evidence>
<evidence type="ECO:0000256" key="6">
    <source>
        <dbReference type="ARBA" id="ARBA00023143"/>
    </source>
</evidence>
<keyword evidence="7" id="KW-0175">Coiled coil</keyword>
<proteinExistence type="inferred from homology"/>
<feature type="domain" description="Flagellar hook-associated protein FlgK helical" evidence="10">
    <location>
        <begin position="92"/>
        <end position="242"/>
    </location>
</feature>
<dbReference type="GO" id="GO:0044780">
    <property type="term" value="P:bacterial-type flagellum assembly"/>
    <property type="evidence" value="ECO:0007669"/>
    <property type="project" value="InterPro"/>
</dbReference>
<dbReference type="AlphaFoldDB" id="A0AAX2A9I7"/>
<evidence type="ECO:0000313" key="14">
    <source>
        <dbReference type="Proteomes" id="UP000289193"/>
    </source>
</evidence>
<dbReference type="PANTHER" id="PTHR30033:SF2">
    <property type="entry name" value="FLAGELLAR HOOK PROTEIN"/>
    <property type="match status" value="1"/>
</dbReference>
<keyword evidence="12" id="KW-0282">Flagellum</keyword>
<dbReference type="RefSeq" id="WP_114840137.1">
    <property type="nucleotide sequence ID" value="NZ_CP031217.1"/>
</dbReference>
<organism evidence="12 14">
    <name type="scientific">Halarcobacter bivalviorum</name>
    <dbReference type="NCBI Taxonomy" id="663364"/>
    <lineage>
        <taxon>Bacteria</taxon>
        <taxon>Pseudomonadati</taxon>
        <taxon>Campylobacterota</taxon>
        <taxon>Epsilonproteobacteria</taxon>
        <taxon>Campylobacterales</taxon>
        <taxon>Arcobacteraceae</taxon>
        <taxon>Halarcobacter</taxon>
    </lineage>
</organism>
<dbReference type="InterPro" id="IPR053927">
    <property type="entry name" value="FlgK_helical"/>
</dbReference>
<keyword evidence="12" id="KW-0969">Cilium</keyword>
<evidence type="ECO:0000259" key="8">
    <source>
        <dbReference type="Pfam" id="PF00460"/>
    </source>
</evidence>
<dbReference type="Pfam" id="PF22638">
    <property type="entry name" value="FlgK_D1"/>
    <property type="match status" value="1"/>
</dbReference>
<dbReference type="PRINTS" id="PR01005">
    <property type="entry name" value="FLGHOOKAP1"/>
</dbReference>
<dbReference type="Pfam" id="PF00460">
    <property type="entry name" value="Flg_bb_rod"/>
    <property type="match status" value="1"/>
</dbReference>
<evidence type="ECO:0000259" key="9">
    <source>
        <dbReference type="Pfam" id="PF06429"/>
    </source>
</evidence>
<keyword evidence="12" id="KW-0966">Cell projection</keyword>
<feature type="coiled-coil region" evidence="7">
    <location>
        <begin position="182"/>
        <end position="209"/>
    </location>
</feature>
<reference evidence="11 13" key="2">
    <citation type="submission" date="2018-07" db="EMBL/GenBank/DDBJ databases">
        <title>Complete genome of the Arcobacter bivalviorum type strain LMG 26154.</title>
        <authorList>
            <person name="Miller W.G."/>
            <person name="Yee E."/>
            <person name="Bono J.L."/>
        </authorList>
    </citation>
    <scope>NUCLEOTIDE SEQUENCE [LARGE SCALE GENOMIC DNA]</scope>
    <source>
        <strain evidence="11 13">LMG 26154</strain>
    </source>
</reference>
<evidence type="ECO:0000256" key="2">
    <source>
        <dbReference type="ARBA" id="ARBA00004613"/>
    </source>
</evidence>
<dbReference type="PANTHER" id="PTHR30033">
    <property type="entry name" value="FLAGELLAR HOOK-ASSOCIATED PROTEIN 1"/>
    <property type="match status" value="1"/>
</dbReference>
<dbReference type="GO" id="GO:0005576">
    <property type="term" value="C:extracellular region"/>
    <property type="evidence" value="ECO:0007669"/>
    <property type="project" value="UniProtKB-SubCell"/>
</dbReference>